<organism evidence="2 3">
    <name type="scientific">Alcaligenes phage vB_Af_QDWS595</name>
    <dbReference type="NCBI Taxonomy" id="2877946"/>
    <lineage>
        <taxon>Viruses</taxon>
        <taxon>Duplodnaviria</taxon>
        <taxon>Heunggongvirae</taxon>
        <taxon>Uroviricota</taxon>
        <taxon>Caudoviricetes</taxon>
        <taxon>Schitoviridae</taxon>
        <taxon>Petruschkyvirus</taxon>
        <taxon>Petruschkyvirus QDWS595</taxon>
    </lineage>
</organism>
<keyword evidence="3" id="KW-1185">Reference proteome</keyword>
<evidence type="ECO:0000256" key="1">
    <source>
        <dbReference type="SAM" id="MobiDB-lite"/>
    </source>
</evidence>
<gene>
    <name evidence="2" type="ORF">vBAfaPQDWS595_11</name>
</gene>
<protein>
    <submittedName>
        <fullName evidence="2">Uncharacterized protein</fullName>
    </submittedName>
</protein>
<reference evidence="2" key="1">
    <citation type="submission" date="2021-09" db="EMBL/GenBank/DDBJ databases">
        <title>Complete genome analysis of a novel Alcaligenes phage vB_Af_QDWS595.</title>
        <authorList>
            <person name="Jing Y."/>
            <person name="Wang J."/>
        </authorList>
    </citation>
    <scope>NUCLEOTIDE SEQUENCE</scope>
</reference>
<feature type="region of interest" description="Disordered" evidence="1">
    <location>
        <begin position="1"/>
        <end position="27"/>
    </location>
</feature>
<dbReference type="Proteomes" id="UP000827952">
    <property type="component" value="Segment"/>
</dbReference>
<accession>A0AAE9BZG7</accession>
<sequence length="504" mass="52182">MSEILRPEDFEPGCYESSYPSCGSPKKASLPLSEQDYLTVYQQNQARRINQGNLLNPAISYTDELRSDLGNPDKGASLISALRRTQKEKNADTINPVDFGSLKDALEEAINSGKSVSIFSDTTIKIPSDCQDIQIAIDHITQADPKGKATILFESGHKPSIGVSVSFGDYSWISISSEDQELVVSDDFSGRFVDVVNCFGPVLDCFVVSPGKKIDRIYSVQGGIGTLSPGSGGDGTSGRPLYANAAYIQAGGTVWKRGGDSIYASAGSGIQLGSSIVEAFTVTANGSVVASRGSAIEAQNIKINGCERGFECKRAGSSINAHGAIINDTSGFVVRTSRGGKVSISSASITGCKGDGLQCFGGEISAAEFVKLHASPSNLNGIGIRVNGAGTFDGANIEVSGFKSHGVYASDCSKVGLDSASVNGSGSHGIFSESAATINIRNGTVTGSGGNDLRIGEGGVISAFRSKTTQSTGLAPDIRDTNVNGFGGFNAVASGGRGIIWASV</sequence>
<name>A0AAE9BZG7_9CAUD</name>
<evidence type="ECO:0000313" key="3">
    <source>
        <dbReference type="Proteomes" id="UP000827952"/>
    </source>
</evidence>
<dbReference type="EMBL" id="OK149171">
    <property type="protein sequence ID" value="UCR75495.1"/>
    <property type="molecule type" value="Genomic_DNA"/>
</dbReference>
<proteinExistence type="predicted"/>
<evidence type="ECO:0000313" key="2">
    <source>
        <dbReference type="EMBL" id="UCR75495.1"/>
    </source>
</evidence>